<name>A0A4Y2G875_ARAVE</name>
<dbReference type="OrthoDB" id="289250at2759"/>
<reference evidence="1 2" key="1">
    <citation type="journal article" date="2019" name="Sci. Rep.">
        <title>Orb-weaving spider Araneus ventricosus genome elucidates the spidroin gene catalogue.</title>
        <authorList>
            <person name="Kono N."/>
            <person name="Nakamura H."/>
            <person name="Ohtoshi R."/>
            <person name="Moran D.A.P."/>
            <person name="Shinohara A."/>
            <person name="Yoshida Y."/>
            <person name="Fujiwara M."/>
            <person name="Mori M."/>
            <person name="Tomita M."/>
            <person name="Arakawa K."/>
        </authorList>
    </citation>
    <scope>NUCLEOTIDE SEQUENCE [LARGE SCALE GENOMIC DNA]</scope>
</reference>
<keyword evidence="2" id="KW-1185">Reference proteome</keyword>
<dbReference type="Proteomes" id="UP000499080">
    <property type="component" value="Unassembled WGS sequence"/>
</dbReference>
<dbReference type="EMBL" id="BGPR01001263">
    <property type="protein sequence ID" value="GBM49561.1"/>
    <property type="molecule type" value="Genomic_DNA"/>
</dbReference>
<sequence length="101" mass="11561">KILNDPNECVKSFKVIEIGSEVRGSKEKKKEHYRVFSAQAHRTKKKRMVLWMMLIKTMILKSICCRCNNDGEGDVEFEGLVDSCQVVQNVETKGSAARKVR</sequence>
<dbReference type="AlphaFoldDB" id="A0A4Y2G875"/>
<gene>
    <name evidence="1" type="ORF">AVEN_186668_1</name>
</gene>
<proteinExistence type="predicted"/>
<evidence type="ECO:0000313" key="2">
    <source>
        <dbReference type="Proteomes" id="UP000499080"/>
    </source>
</evidence>
<feature type="non-terminal residue" evidence="1">
    <location>
        <position position="1"/>
    </location>
</feature>
<comment type="caution">
    <text evidence="1">The sequence shown here is derived from an EMBL/GenBank/DDBJ whole genome shotgun (WGS) entry which is preliminary data.</text>
</comment>
<accession>A0A4Y2G875</accession>
<organism evidence="1 2">
    <name type="scientific">Araneus ventricosus</name>
    <name type="common">Orbweaver spider</name>
    <name type="synonym">Epeira ventricosa</name>
    <dbReference type="NCBI Taxonomy" id="182803"/>
    <lineage>
        <taxon>Eukaryota</taxon>
        <taxon>Metazoa</taxon>
        <taxon>Ecdysozoa</taxon>
        <taxon>Arthropoda</taxon>
        <taxon>Chelicerata</taxon>
        <taxon>Arachnida</taxon>
        <taxon>Araneae</taxon>
        <taxon>Araneomorphae</taxon>
        <taxon>Entelegynae</taxon>
        <taxon>Araneoidea</taxon>
        <taxon>Araneidae</taxon>
        <taxon>Araneus</taxon>
    </lineage>
</organism>
<evidence type="ECO:0000313" key="1">
    <source>
        <dbReference type="EMBL" id="GBM49561.1"/>
    </source>
</evidence>
<protein>
    <submittedName>
        <fullName evidence="1">Uncharacterized protein</fullName>
    </submittedName>
</protein>